<proteinExistence type="predicted"/>
<keyword evidence="2" id="KW-0812">Transmembrane</keyword>
<feature type="transmembrane region" description="Helical" evidence="2">
    <location>
        <begin position="36"/>
        <end position="55"/>
    </location>
</feature>
<dbReference type="PANTHER" id="PTHR36933:SF1">
    <property type="entry name" value="SLL0788 PROTEIN"/>
    <property type="match status" value="1"/>
</dbReference>
<dbReference type="Proteomes" id="UP000572051">
    <property type="component" value="Unassembled WGS sequence"/>
</dbReference>
<feature type="region of interest" description="Disordered" evidence="1">
    <location>
        <begin position="1"/>
        <end position="31"/>
    </location>
</feature>
<evidence type="ECO:0000313" key="5">
    <source>
        <dbReference type="Proteomes" id="UP000572051"/>
    </source>
</evidence>
<keyword evidence="2" id="KW-1133">Transmembrane helix</keyword>
<name>A0A7Z0EM69_9ACTN</name>
<feature type="domain" description="DUF305" evidence="3">
    <location>
        <begin position="67"/>
        <end position="226"/>
    </location>
</feature>
<dbReference type="Pfam" id="PF03713">
    <property type="entry name" value="DUF305"/>
    <property type="match status" value="1"/>
</dbReference>
<evidence type="ECO:0000259" key="3">
    <source>
        <dbReference type="Pfam" id="PF03713"/>
    </source>
</evidence>
<dbReference type="PANTHER" id="PTHR36933">
    <property type="entry name" value="SLL0788 PROTEIN"/>
    <property type="match status" value="1"/>
</dbReference>
<evidence type="ECO:0000256" key="1">
    <source>
        <dbReference type="SAM" id="MobiDB-lite"/>
    </source>
</evidence>
<evidence type="ECO:0000313" key="4">
    <source>
        <dbReference type="EMBL" id="NYJ34116.1"/>
    </source>
</evidence>
<organism evidence="4 5">
    <name type="scientific">Nocardiopsis aegyptia</name>
    <dbReference type="NCBI Taxonomy" id="220378"/>
    <lineage>
        <taxon>Bacteria</taxon>
        <taxon>Bacillati</taxon>
        <taxon>Actinomycetota</taxon>
        <taxon>Actinomycetes</taxon>
        <taxon>Streptosporangiales</taxon>
        <taxon>Nocardiopsidaceae</taxon>
        <taxon>Nocardiopsis</taxon>
    </lineage>
</organism>
<dbReference type="EMBL" id="JACCFS010000001">
    <property type="protein sequence ID" value="NYJ34116.1"/>
    <property type="molecule type" value="Genomic_DNA"/>
</dbReference>
<dbReference type="Gene3D" id="1.20.1260.10">
    <property type="match status" value="1"/>
</dbReference>
<dbReference type="InterPro" id="IPR005183">
    <property type="entry name" value="DUF305_CopM-like"/>
</dbReference>
<feature type="compositionally biased region" description="Acidic residues" evidence="1">
    <location>
        <begin position="12"/>
        <end position="25"/>
    </location>
</feature>
<sequence length="240" mass="25723">MALHEGSGSDDHDADEDTAADEFEEATPPRRARRTVPLWTTAVLVVLAVAAGYLAGRPSAPLDTSADAGFLRDMSSHHAQAVDMSMLILEKTEDPELSIVATDIARTQQAQIGIMQGWLTMWGLNSRGSERPMTWMADSEHDHGGTGNVPDAMPGLATPEEMAELEGAEGVEAEILFLELMIAHHEGGIDMAEAEVELGGEPIVTDLAQGMADAQLTEIDAMENMLEERGVTVEDTADED</sequence>
<reference evidence="4 5" key="1">
    <citation type="submission" date="2020-07" db="EMBL/GenBank/DDBJ databases">
        <title>Sequencing the genomes of 1000 actinobacteria strains.</title>
        <authorList>
            <person name="Klenk H.-P."/>
        </authorList>
    </citation>
    <scope>NUCLEOTIDE SEQUENCE [LARGE SCALE GENOMIC DNA]</scope>
    <source>
        <strain evidence="4 5">DSM 44442</strain>
    </source>
</reference>
<comment type="caution">
    <text evidence="4">The sequence shown here is derived from an EMBL/GenBank/DDBJ whole genome shotgun (WGS) entry which is preliminary data.</text>
</comment>
<dbReference type="InterPro" id="IPR012347">
    <property type="entry name" value="Ferritin-like"/>
</dbReference>
<protein>
    <submittedName>
        <fullName evidence="4">Uncharacterized protein (DUF305 family)</fullName>
    </submittedName>
</protein>
<accession>A0A7Z0EM69</accession>
<keyword evidence="5" id="KW-1185">Reference proteome</keyword>
<gene>
    <name evidence="4" type="ORF">HNR10_001997</name>
</gene>
<keyword evidence="2" id="KW-0472">Membrane</keyword>
<dbReference type="AlphaFoldDB" id="A0A7Z0EM69"/>
<dbReference type="RefSeq" id="WP_179822599.1">
    <property type="nucleotide sequence ID" value="NZ_JACCFS010000001.1"/>
</dbReference>
<evidence type="ECO:0000256" key="2">
    <source>
        <dbReference type="SAM" id="Phobius"/>
    </source>
</evidence>